<dbReference type="EMBL" id="BAABAO010000003">
    <property type="protein sequence ID" value="GAA4124019.1"/>
    <property type="molecule type" value="Genomic_DNA"/>
</dbReference>
<gene>
    <name evidence="1" type="ORF">GCM10022250_08230</name>
</gene>
<reference evidence="2" key="1">
    <citation type="journal article" date="2019" name="Int. J. Syst. Evol. Microbiol.">
        <title>The Global Catalogue of Microorganisms (GCM) 10K type strain sequencing project: providing services to taxonomists for standard genome sequencing and annotation.</title>
        <authorList>
            <consortium name="The Broad Institute Genomics Platform"/>
            <consortium name="The Broad Institute Genome Sequencing Center for Infectious Disease"/>
            <person name="Wu L."/>
            <person name="Ma J."/>
        </authorList>
    </citation>
    <scope>NUCLEOTIDE SEQUENCE [LARGE SCALE GENOMIC DNA]</scope>
    <source>
        <strain evidence="2">JCM 17386</strain>
    </source>
</reference>
<protein>
    <submittedName>
        <fullName evidence="1">Uncharacterized protein</fullName>
    </submittedName>
</protein>
<evidence type="ECO:0000313" key="2">
    <source>
        <dbReference type="Proteomes" id="UP001501333"/>
    </source>
</evidence>
<dbReference type="Proteomes" id="UP001501333">
    <property type="component" value="Unassembled WGS sequence"/>
</dbReference>
<organism evidence="1 2">
    <name type="scientific">Flavobacterium chungbukense</name>
    <dbReference type="NCBI Taxonomy" id="877464"/>
    <lineage>
        <taxon>Bacteria</taxon>
        <taxon>Pseudomonadati</taxon>
        <taxon>Bacteroidota</taxon>
        <taxon>Flavobacteriia</taxon>
        <taxon>Flavobacteriales</taxon>
        <taxon>Flavobacteriaceae</taxon>
        <taxon>Flavobacterium</taxon>
    </lineage>
</organism>
<evidence type="ECO:0000313" key="1">
    <source>
        <dbReference type="EMBL" id="GAA4124019.1"/>
    </source>
</evidence>
<accession>A0ABP7XR92</accession>
<proteinExistence type="predicted"/>
<comment type="caution">
    <text evidence="1">The sequence shown here is derived from an EMBL/GenBank/DDBJ whole genome shotgun (WGS) entry which is preliminary data.</text>
</comment>
<sequence length="56" mass="6807">MVDLNLFISDIGKYRFLFELKKLKFRKTKKAPENSRAFRYFIKETIKILASYDKRS</sequence>
<keyword evidence="2" id="KW-1185">Reference proteome</keyword>
<name>A0ABP7XR92_9FLAO</name>